<dbReference type="InParanoid" id="A2DNL7"/>
<dbReference type="InterPro" id="IPR044731">
    <property type="entry name" value="BDH-like"/>
</dbReference>
<gene>
    <name evidence="2" type="ORF">TVAG_113640</name>
</gene>
<dbReference type="PANTHER" id="PTHR43633">
    <property type="entry name" value="ALCOHOL DEHYDROGENASE YQHD"/>
    <property type="match status" value="1"/>
</dbReference>
<evidence type="ECO:0000259" key="1">
    <source>
        <dbReference type="Pfam" id="PF25137"/>
    </source>
</evidence>
<dbReference type="VEuPathDB" id="TrichDB:TVAG_113640"/>
<dbReference type="KEGG" id="tva:5463524"/>
<dbReference type="EMBL" id="DS113223">
    <property type="protein sequence ID" value="EAY18020.1"/>
    <property type="molecule type" value="Genomic_DNA"/>
</dbReference>
<organism evidence="2 3">
    <name type="scientific">Trichomonas vaginalis (strain ATCC PRA-98 / G3)</name>
    <dbReference type="NCBI Taxonomy" id="412133"/>
    <lineage>
        <taxon>Eukaryota</taxon>
        <taxon>Metamonada</taxon>
        <taxon>Parabasalia</taxon>
        <taxon>Trichomonadida</taxon>
        <taxon>Trichomonadidae</taxon>
        <taxon>Trichomonas</taxon>
    </lineage>
</organism>
<dbReference type="Pfam" id="PF25137">
    <property type="entry name" value="ADH_Fe_C"/>
    <property type="match status" value="1"/>
</dbReference>
<reference evidence="2" key="1">
    <citation type="submission" date="2006-10" db="EMBL/GenBank/DDBJ databases">
        <authorList>
            <person name="Amadeo P."/>
            <person name="Zhao Q."/>
            <person name="Wortman J."/>
            <person name="Fraser-Liggett C."/>
            <person name="Carlton J."/>
        </authorList>
    </citation>
    <scope>NUCLEOTIDE SEQUENCE</scope>
    <source>
        <strain evidence="2">G3</strain>
    </source>
</reference>
<dbReference type="VEuPathDB" id="TrichDB:TVAGG3_0608430"/>
<dbReference type="GO" id="GO:1990362">
    <property type="term" value="F:butanol dehydrogenase (NAD+) activity"/>
    <property type="evidence" value="ECO:0007669"/>
    <property type="project" value="InterPro"/>
</dbReference>
<protein>
    <recommendedName>
        <fullName evidence="1">Fe-containing alcohol dehydrogenase-like C-terminal domain-containing protein</fullName>
    </recommendedName>
</protein>
<dbReference type="PANTHER" id="PTHR43633:SF1">
    <property type="entry name" value="ALCOHOL DEHYDROGENASE YQHD"/>
    <property type="match status" value="1"/>
</dbReference>
<proteinExistence type="predicted"/>
<accession>A2DNL7</accession>
<dbReference type="AlphaFoldDB" id="A2DNL7"/>
<evidence type="ECO:0000313" key="2">
    <source>
        <dbReference type="EMBL" id="EAY18020.1"/>
    </source>
</evidence>
<evidence type="ECO:0000313" key="3">
    <source>
        <dbReference type="Proteomes" id="UP000001542"/>
    </source>
</evidence>
<dbReference type="STRING" id="5722.A2DNL7"/>
<dbReference type="SUPFAM" id="SSF56796">
    <property type="entry name" value="Dehydroquinate synthase-like"/>
    <property type="match status" value="1"/>
</dbReference>
<feature type="domain" description="Fe-containing alcohol dehydrogenase-like C-terminal" evidence="1">
    <location>
        <begin position="13"/>
        <end position="209"/>
    </location>
</feature>
<reference evidence="2" key="2">
    <citation type="journal article" date="2007" name="Science">
        <title>Draft genome sequence of the sexually transmitted pathogen Trichomonas vaginalis.</title>
        <authorList>
            <person name="Carlton J.M."/>
            <person name="Hirt R.P."/>
            <person name="Silva J.C."/>
            <person name="Delcher A.L."/>
            <person name="Schatz M."/>
            <person name="Zhao Q."/>
            <person name="Wortman J.R."/>
            <person name="Bidwell S.L."/>
            <person name="Alsmark U.C.M."/>
            <person name="Besteiro S."/>
            <person name="Sicheritz-Ponten T."/>
            <person name="Noel C.J."/>
            <person name="Dacks J.B."/>
            <person name="Foster P.G."/>
            <person name="Simillion C."/>
            <person name="Van de Peer Y."/>
            <person name="Miranda-Saavedra D."/>
            <person name="Barton G.J."/>
            <person name="Westrop G.D."/>
            <person name="Mueller S."/>
            <person name="Dessi D."/>
            <person name="Fiori P.L."/>
            <person name="Ren Q."/>
            <person name="Paulsen I."/>
            <person name="Zhang H."/>
            <person name="Bastida-Corcuera F.D."/>
            <person name="Simoes-Barbosa A."/>
            <person name="Brown M.T."/>
            <person name="Hayes R.D."/>
            <person name="Mukherjee M."/>
            <person name="Okumura C.Y."/>
            <person name="Schneider R."/>
            <person name="Smith A.J."/>
            <person name="Vanacova S."/>
            <person name="Villalvazo M."/>
            <person name="Haas B.J."/>
            <person name="Pertea M."/>
            <person name="Feldblyum T.V."/>
            <person name="Utterback T.R."/>
            <person name="Shu C.L."/>
            <person name="Osoegawa K."/>
            <person name="de Jong P.J."/>
            <person name="Hrdy I."/>
            <person name="Horvathova L."/>
            <person name="Zubacova Z."/>
            <person name="Dolezal P."/>
            <person name="Malik S.B."/>
            <person name="Logsdon J.M. Jr."/>
            <person name="Henze K."/>
            <person name="Gupta A."/>
            <person name="Wang C.C."/>
            <person name="Dunne R.L."/>
            <person name="Upcroft J.A."/>
            <person name="Upcroft P."/>
            <person name="White O."/>
            <person name="Salzberg S.L."/>
            <person name="Tang P."/>
            <person name="Chiu C.-H."/>
            <person name="Lee Y.-S."/>
            <person name="Embley T.M."/>
            <person name="Coombs G.H."/>
            <person name="Mottram J.C."/>
            <person name="Tachezy J."/>
            <person name="Fraser-Liggett C.M."/>
            <person name="Johnson P.J."/>
        </authorList>
    </citation>
    <scope>NUCLEOTIDE SEQUENCE [LARGE SCALE GENOMIC DNA]</scope>
    <source>
        <strain evidence="2">G3</strain>
    </source>
</reference>
<dbReference type="Proteomes" id="UP000001542">
    <property type="component" value="Unassembled WGS sequence"/>
</dbReference>
<name>A2DNL7_TRIV3</name>
<dbReference type="RefSeq" id="XP_001579006.1">
    <property type="nucleotide sequence ID" value="XM_001578956.1"/>
</dbReference>
<keyword evidence="3" id="KW-1185">Reference proteome</keyword>
<sequence>MTLPARQLRNGLFDAMIHCTDQVISGEVSPMSDNFFFAIMKELVTISNDLMKPNSSLELHERLIVAASFAQNHLFAYGKAPYWEIHLTAQPLTPVYGIDHAATLSIVAPALYERLKESRKVTMAAAAEAVWRIHEGTVDEKADKFIECIRNFASKLGLPLKVSEFEHASKIHDGDVKIVTQKVMELVRSDKFGYNNEITEKVVEEILTKVIQ</sequence>
<dbReference type="SMR" id="A2DNL7"/>
<dbReference type="InterPro" id="IPR056798">
    <property type="entry name" value="ADH_Fe_C"/>
</dbReference>
<dbReference type="Gene3D" id="1.20.1090.10">
    <property type="entry name" value="Dehydroquinate synthase-like - alpha domain"/>
    <property type="match status" value="1"/>
</dbReference>